<reference evidence="1 2" key="1">
    <citation type="submission" date="2017-12" db="EMBL/GenBank/DDBJ databases">
        <title>Phylogenetic diversity of female urinary microbiome.</title>
        <authorList>
            <person name="Thomas-White K."/>
            <person name="Wolfe A.J."/>
        </authorList>
    </citation>
    <scope>NUCLEOTIDE SEQUENCE [LARGE SCALE GENOMIC DNA]</scope>
    <source>
        <strain evidence="1 2">UMB1298</strain>
    </source>
</reference>
<dbReference type="CDD" id="cd00146">
    <property type="entry name" value="PKD"/>
    <property type="match status" value="1"/>
</dbReference>
<gene>
    <name evidence="1" type="ORF">CYJ76_08895</name>
</gene>
<dbReference type="OrthoDB" id="5192284at2"/>
<dbReference type="AlphaFoldDB" id="A0A2I1P9A1"/>
<comment type="caution">
    <text evidence="1">The sequence shown here is derived from an EMBL/GenBank/DDBJ whole genome shotgun (WGS) entry which is preliminary data.</text>
</comment>
<proteinExistence type="predicted"/>
<sequence>MYYEYVVQHTCPGIRPGPDEHGADCNLSRHGCDGYLGDGPLVTISERILRTQDDEVVQGWSFTGVTCYPEAVPGRSGEVADKRIAKAFKVTKFALPAPTWDPPRTDPLVNKPVYFTTTFTEAGYEPNETRTIPPSQMLGHDLKILPELKNVTYHFGDGDQHGPTVDTGGEYPDGNITHTYTKAGTLHPRITATYTGRYSLDNGPWRPLGLEVTVKGEPTTLTPTTLVTQLVPNP</sequence>
<evidence type="ECO:0008006" key="3">
    <source>
        <dbReference type="Google" id="ProtNLM"/>
    </source>
</evidence>
<dbReference type="RefSeq" id="WP_101849887.1">
    <property type="nucleotide sequence ID" value="NZ_PKIZ01000017.1"/>
</dbReference>
<accession>A0A2I1P9A1</accession>
<evidence type="ECO:0000313" key="1">
    <source>
        <dbReference type="EMBL" id="PKZ41162.1"/>
    </source>
</evidence>
<dbReference type="Proteomes" id="UP000234206">
    <property type="component" value="Unassembled WGS sequence"/>
</dbReference>
<organism evidence="1 2">
    <name type="scientific">Kytococcus schroeteri</name>
    <dbReference type="NCBI Taxonomy" id="138300"/>
    <lineage>
        <taxon>Bacteria</taxon>
        <taxon>Bacillati</taxon>
        <taxon>Actinomycetota</taxon>
        <taxon>Actinomycetes</taxon>
        <taxon>Micrococcales</taxon>
        <taxon>Kytococcaceae</taxon>
        <taxon>Kytococcus</taxon>
    </lineage>
</organism>
<protein>
    <recommendedName>
        <fullName evidence="3">PKD domain-containing protein</fullName>
    </recommendedName>
</protein>
<name>A0A2I1P9A1_9MICO</name>
<evidence type="ECO:0000313" key="2">
    <source>
        <dbReference type="Proteomes" id="UP000234206"/>
    </source>
</evidence>
<keyword evidence="2" id="KW-1185">Reference proteome</keyword>
<dbReference type="EMBL" id="PKIZ01000017">
    <property type="protein sequence ID" value="PKZ41162.1"/>
    <property type="molecule type" value="Genomic_DNA"/>
</dbReference>